<gene>
    <name evidence="1" type="ORF">FHS59_000116</name>
</gene>
<comment type="caution">
    <text evidence="1">The sequence shown here is derived from an EMBL/GenBank/DDBJ whole genome shotgun (WGS) entry which is preliminary data.</text>
</comment>
<protein>
    <submittedName>
        <fullName evidence="1">Uncharacterized protein</fullName>
    </submittedName>
</protein>
<evidence type="ECO:0000313" key="1">
    <source>
        <dbReference type="EMBL" id="MBB6324501.1"/>
    </source>
</evidence>
<accession>A0A841MR49</accession>
<keyword evidence="2" id="KW-1185">Reference proteome</keyword>
<dbReference type="Proteomes" id="UP000588604">
    <property type="component" value="Unassembled WGS sequence"/>
</dbReference>
<evidence type="ECO:0000313" key="2">
    <source>
        <dbReference type="Proteomes" id="UP000588604"/>
    </source>
</evidence>
<organism evidence="1 2">
    <name type="scientific">Algoriphagus iocasae</name>
    <dbReference type="NCBI Taxonomy" id="1836499"/>
    <lineage>
        <taxon>Bacteria</taxon>
        <taxon>Pseudomonadati</taxon>
        <taxon>Bacteroidota</taxon>
        <taxon>Cytophagia</taxon>
        <taxon>Cytophagales</taxon>
        <taxon>Cyclobacteriaceae</taxon>
        <taxon>Algoriphagus</taxon>
    </lineage>
</organism>
<sequence>MAAFVVGAIGTSAFTAMEMNQSTAEYYVDASGNPIELVSGASDCDQSDSDSCSATFNLDEDNQPVGQGFNIVTGERL</sequence>
<name>A0A841MR49_9BACT</name>
<dbReference type="AlphaFoldDB" id="A0A841MR49"/>
<reference evidence="1 2" key="1">
    <citation type="submission" date="2020-08" db="EMBL/GenBank/DDBJ databases">
        <title>Genomic Encyclopedia of Type Strains, Phase IV (KMG-IV): sequencing the most valuable type-strain genomes for metagenomic binning, comparative biology and taxonomic classification.</title>
        <authorList>
            <person name="Goeker M."/>
        </authorList>
    </citation>
    <scope>NUCLEOTIDE SEQUENCE [LARGE SCALE GENOMIC DNA]</scope>
    <source>
        <strain evidence="1 2">DSM 102044</strain>
    </source>
</reference>
<proteinExistence type="predicted"/>
<dbReference type="EMBL" id="JACIJO010000001">
    <property type="protein sequence ID" value="MBB6324501.1"/>
    <property type="molecule type" value="Genomic_DNA"/>
</dbReference>